<dbReference type="AlphaFoldDB" id="A0A371D481"/>
<gene>
    <name evidence="1" type="ORF">OH76DRAFT_1484726</name>
</gene>
<evidence type="ECO:0000313" key="1">
    <source>
        <dbReference type="EMBL" id="RDX47356.1"/>
    </source>
</evidence>
<keyword evidence="2" id="KW-1185">Reference proteome</keyword>
<dbReference type="EMBL" id="KZ857419">
    <property type="protein sequence ID" value="RDX47356.1"/>
    <property type="molecule type" value="Genomic_DNA"/>
</dbReference>
<name>A0A371D481_9APHY</name>
<evidence type="ECO:0000313" key="2">
    <source>
        <dbReference type="Proteomes" id="UP000256964"/>
    </source>
</evidence>
<proteinExistence type="predicted"/>
<accession>A0A371D481</accession>
<protein>
    <submittedName>
        <fullName evidence="1">Uncharacterized protein</fullName>
    </submittedName>
</protein>
<dbReference type="OrthoDB" id="2736447at2759"/>
<reference evidence="1 2" key="1">
    <citation type="journal article" date="2018" name="Biotechnol. Biofuels">
        <title>Integrative visual omics of the white-rot fungus Polyporus brumalis exposes the biotechnological potential of its oxidative enzymes for delignifying raw plant biomass.</title>
        <authorList>
            <person name="Miyauchi S."/>
            <person name="Rancon A."/>
            <person name="Drula E."/>
            <person name="Hage H."/>
            <person name="Chaduli D."/>
            <person name="Favel A."/>
            <person name="Grisel S."/>
            <person name="Henrissat B."/>
            <person name="Herpoel-Gimbert I."/>
            <person name="Ruiz-Duenas F.J."/>
            <person name="Chevret D."/>
            <person name="Hainaut M."/>
            <person name="Lin J."/>
            <person name="Wang M."/>
            <person name="Pangilinan J."/>
            <person name="Lipzen A."/>
            <person name="Lesage-Meessen L."/>
            <person name="Navarro D."/>
            <person name="Riley R."/>
            <person name="Grigoriev I.V."/>
            <person name="Zhou S."/>
            <person name="Raouche S."/>
            <person name="Rosso M.N."/>
        </authorList>
    </citation>
    <scope>NUCLEOTIDE SEQUENCE [LARGE SCALE GENOMIC DNA]</scope>
    <source>
        <strain evidence="1 2">BRFM 1820</strain>
    </source>
</reference>
<organism evidence="1 2">
    <name type="scientific">Lentinus brumalis</name>
    <dbReference type="NCBI Taxonomy" id="2498619"/>
    <lineage>
        <taxon>Eukaryota</taxon>
        <taxon>Fungi</taxon>
        <taxon>Dikarya</taxon>
        <taxon>Basidiomycota</taxon>
        <taxon>Agaricomycotina</taxon>
        <taxon>Agaricomycetes</taxon>
        <taxon>Polyporales</taxon>
        <taxon>Polyporaceae</taxon>
        <taxon>Lentinus</taxon>
    </lineage>
</organism>
<dbReference type="Proteomes" id="UP000256964">
    <property type="component" value="Unassembled WGS sequence"/>
</dbReference>
<sequence>MQTDTHKETPLILLPTNHDDLEAKVGDVLVFLDDAARPYRTVVASAYTRKVYYTLFTDVAGSQTRIVKGTAGTDSEAFDQDTLLATVSTACESRLRHASSSRSTRSLTQGAMTLFRRLSPTSYVRCEKNPNSDAATGDKAGSLNRACIFGEKTLVQEEDAEGRMKEGKDTSLTGDVLRDQEMLMVLYGKGAPAYVKDCLRMEKHSITLSMPEARYELSIDDTNMPAMFAVDTTSGKRSKVVWSRAAGKQIAGGELQTVFPAALIFYPEARKCLDAVIIGLVAWQQKMLFTSAL</sequence>